<proteinExistence type="predicted"/>
<protein>
    <submittedName>
        <fullName evidence="1">Uncharacterized protein</fullName>
    </submittedName>
</protein>
<reference evidence="1" key="1">
    <citation type="journal article" date="2021" name="Proc. Natl. Acad. Sci. U.S.A.">
        <title>A Catalog of Tens of Thousands of Viruses from Human Metagenomes Reveals Hidden Associations with Chronic Diseases.</title>
        <authorList>
            <person name="Tisza M.J."/>
            <person name="Buck C.B."/>
        </authorList>
    </citation>
    <scope>NUCLEOTIDE SEQUENCE</scope>
    <source>
        <strain evidence="1">CtVif31</strain>
    </source>
</reference>
<organism evidence="1">
    <name type="scientific">Siphoviridae sp. ctVif31</name>
    <dbReference type="NCBI Taxonomy" id="2825532"/>
    <lineage>
        <taxon>Viruses</taxon>
        <taxon>Duplodnaviria</taxon>
        <taxon>Heunggongvirae</taxon>
        <taxon>Uroviricota</taxon>
        <taxon>Caudoviricetes</taxon>
    </lineage>
</organism>
<evidence type="ECO:0000313" key="1">
    <source>
        <dbReference type="EMBL" id="DAE13522.1"/>
    </source>
</evidence>
<accession>A0A8S5Q2Y9</accession>
<dbReference type="EMBL" id="BK015567">
    <property type="protein sequence ID" value="DAE13522.1"/>
    <property type="molecule type" value="Genomic_DNA"/>
</dbReference>
<sequence>MMNYFLYSIENDVRSCEKEEYIPRDATGILKVQNGEVFSKENGEWKKLSMLYAPISDNKDSLPELPIDVASMLINATVTNELPTEKIPLSPLLEQKTWVISKYNILQLEEIAKHLLLYCETKRKGREDVFNKNHKPQPL</sequence>
<name>A0A8S5Q2Y9_9CAUD</name>